<dbReference type="Proteomes" id="UP000887013">
    <property type="component" value="Unassembled WGS sequence"/>
</dbReference>
<name>A0A8X6MTB3_NEPPI</name>
<gene>
    <name evidence="2" type="ORF">NPIL_292321</name>
</gene>
<feature type="compositionally biased region" description="Basic and acidic residues" evidence="1">
    <location>
        <begin position="12"/>
        <end position="36"/>
    </location>
</feature>
<feature type="compositionally biased region" description="Polar residues" evidence="1">
    <location>
        <begin position="58"/>
        <end position="79"/>
    </location>
</feature>
<accession>A0A8X6MTB3</accession>
<organism evidence="2 3">
    <name type="scientific">Nephila pilipes</name>
    <name type="common">Giant wood spider</name>
    <name type="synonym">Nephila maculata</name>
    <dbReference type="NCBI Taxonomy" id="299642"/>
    <lineage>
        <taxon>Eukaryota</taxon>
        <taxon>Metazoa</taxon>
        <taxon>Ecdysozoa</taxon>
        <taxon>Arthropoda</taxon>
        <taxon>Chelicerata</taxon>
        <taxon>Arachnida</taxon>
        <taxon>Araneae</taxon>
        <taxon>Araneomorphae</taxon>
        <taxon>Entelegynae</taxon>
        <taxon>Araneoidea</taxon>
        <taxon>Nephilidae</taxon>
        <taxon>Nephila</taxon>
    </lineage>
</organism>
<evidence type="ECO:0000313" key="2">
    <source>
        <dbReference type="EMBL" id="GFS76829.1"/>
    </source>
</evidence>
<keyword evidence="3" id="KW-1185">Reference proteome</keyword>
<feature type="region of interest" description="Disordered" evidence="1">
    <location>
        <begin position="1"/>
        <end position="79"/>
    </location>
</feature>
<proteinExistence type="predicted"/>
<reference evidence="2" key="1">
    <citation type="submission" date="2020-08" db="EMBL/GenBank/DDBJ databases">
        <title>Multicomponent nature underlies the extraordinary mechanical properties of spider dragline silk.</title>
        <authorList>
            <person name="Kono N."/>
            <person name="Nakamura H."/>
            <person name="Mori M."/>
            <person name="Yoshida Y."/>
            <person name="Ohtoshi R."/>
            <person name="Malay A.D."/>
            <person name="Moran D.A.P."/>
            <person name="Tomita M."/>
            <person name="Numata K."/>
            <person name="Arakawa K."/>
        </authorList>
    </citation>
    <scope>NUCLEOTIDE SEQUENCE</scope>
</reference>
<protein>
    <submittedName>
        <fullName evidence="2">Uncharacterized protein</fullName>
    </submittedName>
</protein>
<dbReference type="EMBL" id="BMAW01050751">
    <property type="protein sequence ID" value="GFS76829.1"/>
    <property type="molecule type" value="Genomic_DNA"/>
</dbReference>
<comment type="caution">
    <text evidence="2">The sequence shown here is derived from an EMBL/GenBank/DDBJ whole genome shotgun (WGS) entry which is preliminary data.</text>
</comment>
<sequence>MNPLNKPKKDNKKSASNEQRMKLKSILKEKHEERTARPNLHTTPISYAEALKNPVEKNPQSTSPATSTPQAHSSSITDIFQQLKDPECVEMFQILKKYIEISKSGKSTSDRFTAIMTLLQIDTINV</sequence>
<evidence type="ECO:0000256" key="1">
    <source>
        <dbReference type="SAM" id="MobiDB-lite"/>
    </source>
</evidence>
<evidence type="ECO:0000313" key="3">
    <source>
        <dbReference type="Proteomes" id="UP000887013"/>
    </source>
</evidence>
<dbReference type="AlphaFoldDB" id="A0A8X6MTB3"/>